<dbReference type="PROSITE" id="PS00018">
    <property type="entry name" value="EF_HAND_1"/>
    <property type="match status" value="1"/>
</dbReference>
<dbReference type="InterPro" id="IPR018247">
    <property type="entry name" value="EF_Hand_1_Ca_BS"/>
</dbReference>
<sequence>MAFMRYRALPQGELTVEEFRAWLAQFDADRDGRISREELQHALRSLNVVRVVEGGTACAPPTPTATAACRGKTRWPASSPSRRGTSTSRSPSSATTDHLMIHRASPNKHRAIDRSRLREEPINLRDEVIQEHVVPEKDLESLMLGLRKLLNKDGLQFLCLCSVDGLGRICEPQLDHKNLPHLESRVGHPRLSS</sequence>
<evidence type="ECO:0000259" key="3">
    <source>
        <dbReference type="PROSITE" id="PS50222"/>
    </source>
</evidence>
<protein>
    <recommendedName>
        <fullName evidence="3">EF-hand domain-containing protein</fullName>
    </recommendedName>
</protein>
<dbReference type="InterPro" id="IPR011992">
    <property type="entry name" value="EF-hand-dom_pair"/>
</dbReference>
<dbReference type="SUPFAM" id="SSF47473">
    <property type="entry name" value="EF-hand"/>
    <property type="match status" value="1"/>
</dbReference>
<feature type="compositionally biased region" description="Low complexity" evidence="2">
    <location>
        <begin position="76"/>
        <end position="96"/>
    </location>
</feature>
<dbReference type="EMBL" id="CAJGYO010000844">
    <property type="protein sequence ID" value="CAD6343838.1"/>
    <property type="molecule type" value="Genomic_DNA"/>
</dbReference>
<gene>
    <name evidence="4" type="ORF">NCGR_LOCUS67936</name>
</gene>
<evidence type="ECO:0000313" key="5">
    <source>
        <dbReference type="Proteomes" id="UP000604825"/>
    </source>
</evidence>
<dbReference type="SMART" id="SM00054">
    <property type="entry name" value="EFh"/>
    <property type="match status" value="1"/>
</dbReference>
<dbReference type="Gene3D" id="1.10.238.10">
    <property type="entry name" value="EF-hand"/>
    <property type="match status" value="1"/>
</dbReference>
<name>A0A811SSE3_9POAL</name>
<reference evidence="4" key="1">
    <citation type="submission" date="2020-10" db="EMBL/GenBank/DDBJ databases">
        <authorList>
            <person name="Han B."/>
            <person name="Lu T."/>
            <person name="Zhao Q."/>
            <person name="Huang X."/>
            <person name="Zhao Y."/>
        </authorList>
    </citation>
    <scope>NUCLEOTIDE SEQUENCE</scope>
</reference>
<dbReference type="AlphaFoldDB" id="A0A811SSE3"/>
<keyword evidence="5" id="KW-1185">Reference proteome</keyword>
<feature type="compositionally biased region" description="Low complexity" evidence="2">
    <location>
        <begin position="60"/>
        <end position="69"/>
    </location>
</feature>
<dbReference type="GO" id="GO:0005509">
    <property type="term" value="F:calcium ion binding"/>
    <property type="evidence" value="ECO:0007669"/>
    <property type="project" value="InterPro"/>
</dbReference>
<keyword evidence="1" id="KW-0106">Calcium</keyword>
<evidence type="ECO:0000256" key="2">
    <source>
        <dbReference type="SAM" id="MobiDB-lite"/>
    </source>
</evidence>
<evidence type="ECO:0000256" key="1">
    <source>
        <dbReference type="ARBA" id="ARBA00022837"/>
    </source>
</evidence>
<dbReference type="PROSITE" id="PS50222">
    <property type="entry name" value="EF_HAND_2"/>
    <property type="match status" value="1"/>
</dbReference>
<dbReference type="OrthoDB" id="26525at2759"/>
<accession>A0A811SSE3</accession>
<comment type="caution">
    <text evidence="4">The sequence shown here is derived from an EMBL/GenBank/DDBJ whole genome shotgun (WGS) entry which is preliminary data.</text>
</comment>
<dbReference type="InterPro" id="IPR002048">
    <property type="entry name" value="EF_hand_dom"/>
</dbReference>
<feature type="region of interest" description="Disordered" evidence="2">
    <location>
        <begin position="60"/>
        <end position="116"/>
    </location>
</feature>
<organism evidence="4 5">
    <name type="scientific">Miscanthus lutarioriparius</name>
    <dbReference type="NCBI Taxonomy" id="422564"/>
    <lineage>
        <taxon>Eukaryota</taxon>
        <taxon>Viridiplantae</taxon>
        <taxon>Streptophyta</taxon>
        <taxon>Embryophyta</taxon>
        <taxon>Tracheophyta</taxon>
        <taxon>Spermatophyta</taxon>
        <taxon>Magnoliopsida</taxon>
        <taxon>Liliopsida</taxon>
        <taxon>Poales</taxon>
        <taxon>Poaceae</taxon>
        <taxon>PACMAD clade</taxon>
        <taxon>Panicoideae</taxon>
        <taxon>Andropogonodae</taxon>
        <taxon>Andropogoneae</taxon>
        <taxon>Saccharinae</taxon>
        <taxon>Miscanthus</taxon>
    </lineage>
</organism>
<dbReference type="Pfam" id="PF13202">
    <property type="entry name" value="EF-hand_5"/>
    <property type="match status" value="1"/>
</dbReference>
<feature type="domain" description="EF-hand" evidence="3">
    <location>
        <begin position="14"/>
        <end position="49"/>
    </location>
</feature>
<evidence type="ECO:0000313" key="4">
    <source>
        <dbReference type="EMBL" id="CAD6343838.1"/>
    </source>
</evidence>
<proteinExistence type="predicted"/>
<dbReference type="Proteomes" id="UP000604825">
    <property type="component" value="Unassembled WGS sequence"/>
</dbReference>